<keyword evidence="1" id="KW-0472">Membrane</keyword>
<name>A0ABT2THG6_9FIRM</name>
<evidence type="ECO:0000313" key="2">
    <source>
        <dbReference type="EMBL" id="MCU6761586.1"/>
    </source>
</evidence>
<keyword evidence="3" id="KW-1185">Reference proteome</keyword>
<reference evidence="2 3" key="1">
    <citation type="journal article" date="2021" name="ISME Commun">
        <title>Automated analysis of genomic sequences facilitates high-throughput and comprehensive description of bacteria.</title>
        <authorList>
            <person name="Hitch T.C.A."/>
        </authorList>
    </citation>
    <scope>NUCLEOTIDE SEQUENCE [LARGE SCALE GENOMIC DNA]</scope>
    <source>
        <strain evidence="2 3">Sanger_109</strain>
    </source>
</reference>
<comment type="caution">
    <text evidence="2">The sequence shown here is derived from an EMBL/GenBank/DDBJ whole genome shotgun (WGS) entry which is preliminary data.</text>
</comment>
<feature type="transmembrane region" description="Helical" evidence="1">
    <location>
        <begin position="52"/>
        <end position="70"/>
    </location>
</feature>
<feature type="transmembrane region" description="Helical" evidence="1">
    <location>
        <begin position="12"/>
        <end position="32"/>
    </location>
</feature>
<feature type="transmembrane region" description="Helical" evidence="1">
    <location>
        <begin position="157"/>
        <end position="178"/>
    </location>
</feature>
<organism evidence="2 3">
    <name type="scientific">Brotonthovivens ammoniilytica</name>
    <dbReference type="NCBI Taxonomy" id="2981725"/>
    <lineage>
        <taxon>Bacteria</taxon>
        <taxon>Bacillati</taxon>
        <taxon>Bacillota</taxon>
        <taxon>Clostridia</taxon>
        <taxon>Lachnospirales</taxon>
        <taxon>Lachnospiraceae</taxon>
        <taxon>Brotonthovivens</taxon>
    </lineage>
</organism>
<keyword evidence="1" id="KW-1133">Transmembrane helix</keyword>
<dbReference type="RefSeq" id="WP_262590719.1">
    <property type="nucleotide sequence ID" value="NZ_JAOQJQ010000002.1"/>
</dbReference>
<dbReference type="Pfam" id="PF19700">
    <property type="entry name" value="DUF6198"/>
    <property type="match status" value="1"/>
</dbReference>
<feature type="transmembrane region" description="Helical" evidence="1">
    <location>
        <begin position="113"/>
        <end position="136"/>
    </location>
</feature>
<proteinExistence type="predicted"/>
<dbReference type="EMBL" id="JAOQJQ010000002">
    <property type="protein sequence ID" value="MCU6761586.1"/>
    <property type="molecule type" value="Genomic_DNA"/>
</dbReference>
<dbReference type="Proteomes" id="UP001652442">
    <property type="component" value="Unassembled WGS sequence"/>
</dbReference>
<feature type="transmembrane region" description="Helical" evidence="1">
    <location>
        <begin position="77"/>
        <end position="93"/>
    </location>
</feature>
<dbReference type="InterPro" id="IPR038750">
    <property type="entry name" value="YczE/YyaS-like"/>
</dbReference>
<evidence type="ECO:0000313" key="3">
    <source>
        <dbReference type="Proteomes" id="UP001652442"/>
    </source>
</evidence>
<keyword evidence="1" id="KW-0812">Transmembrane</keyword>
<feature type="transmembrane region" description="Helical" evidence="1">
    <location>
        <begin position="184"/>
        <end position="202"/>
    </location>
</feature>
<protein>
    <submittedName>
        <fullName evidence="2">DUF6198 family protein</fullName>
    </submittedName>
</protein>
<dbReference type="PANTHER" id="PTHR40078">
    <property type="entry name" value="INTEGRAL MEMBRANE PROTEIN-RELATED"/>
    <property type="match status" value="1"/>
</dbReference>
<dbReference type="PANTHER" id="PTHR40078:SF1">
    <property type="entry name" value="INTEGRAL MEMBRANE PROTEIN"/>
    <property type="match status" value="1"/>
</dbReference>
<gene>
    <name evidence="2" type="ORF">OCV88_04435</name>
</gene>
<evidence type="ECO:0000256" key="1">
    <source>
        <dbReference type="SAM" id="Phobius"/>
    </source>
</evidence>
<sequence length="234" mass="26428">MLKQELFKKYLIFLFGLFINSLGVAFITKADLGTSPISSIPYTLSLGFKPTIGQYTIIFSLFLIVIQIILLKKEFGYIQFLQIPVSILFGYFIDFSMNRILFWMEPENYGLKFLFLILGCLILGAGVFMEVMANVIMLPGEGVVRAINFHLNKEFGLIKICVDLSMCIIAVILALFLFHEIRGVGPGTIIAALLVGYISRMYSKLFEKLSQRNKISNKNKEESIEHLITTIAGE</sequence>
<accession>A0ABT2THG6</accession>